<evidence type="ECO:0000256" key="7">
    <source>
        <dbReference type="ARBA" id="ARBA00022697"/>
    </source>
</evidence>
<keyword evidence="17" id="KW-1185">Reference proteome</keyword>
<dbReference type="OrthoDB" id="9769912at2"/>
<dbReference type="NCBIfam" id="TIGR00191">
    <property type="entry name" value="thrB"/>
    <property type="match status" value="1"/>
</dbReference>
<evidence type="ECO:0000256" key="4">
    <source>
        <dbReference type="ARBA" id="ARBA00017858"/>
    </source>
</evidence>
<sequence length="326" mass="34910">MSIYGRSRVKVPASTANLGPGFDTLGMALSLYAWIEMEEATETVFHLYGDEMKGIARDKSNLLYKVAQMVFAEAGVSVPELSISMYSEIPLTRGLGSSASAIVGALAAANAMIGSPLGAAKLFDMATALEKHPDNVGASIFGGIITAVWDGEHADYIRIEPPRELEVLVVIPEFELETVKARGLLPAEVTMSDAVHNISRTSLLTAALSAGRLDMIGRAMQDRLHQPYRAPMVPGMEKLLAEAPGHGALGIALSGAGPTLLCMVDRNGDKKQELENFLKETMQENGIPSCTVWLSPCTSGVTAELIERNGMQNESFLDMIKGELQS</sequence>
<evidence type="ECO:0000313" key="16">
    <source>
        <dbReference type="EMBL" id="AIQ60437.1"/>
    </source>
</evidence>
<dbReference type="SUPFAM" id="SSF54211">
    <property type="entry name" value="Ribosomal protein S5 domain 2-like"/>
    <property type="match status" value="1"/>
</dbReference>
<accession>A0A089LHX6</accession>
<keyword evidence="7 13" id="KW-0791">Threonine biosynthesis</keyword>
<dbReference type="HOGENOM" id="CLU_041243_0_2_9"/>
<reference evidence="16" key="1">
    <citation type="submission" date="2014-08" db="EMBL/GenBank/DDBJ databases">
        <title>Comparative genomics of the Paenibacillus odorifer group.</title>
        <authorList>
            <person name="den Bakker H.C."/>
            <person name="Tsai Y.-C.Y.-C."/>
            <person name="Martin N."/>
            <person name="Korlach J."/>
            <person name="Wiedmann M."/>
        </authorList>
    </citation>
    <scope>NUCLEOTIDE SEQUENCE [LARGE SCALE GENOMIC DNA]</scope>
    <source>
        <strain evidence="16">DSM 13188</strain>
    </source>
</reference>
<dbReference type="InterPro" id="IPR013750">
    <property type="entry name" value="GHMP_kinase_C_dom"/>
</dbReference>
<evidence type="ECO:0000256" key="8">
    <source>
        <dbReference type="ARBA" id="ARBA00022741"/>
    </source>
</evidence>
<dbReference type="PRINTS" id="PR00958">
    <property type="entry name" value="HOMSERKINASE"/>
</dbReference>
<comment type="function">
    <text evidence="12 13">Catalyzes the ATP-dependent phosphorylation of L-homoserine to L-homoserine phosphate.</text>
</comment>
<dbReference type="InterPro" id="IPR014721">
    <property type="entry name" value="Ribsml_uS5_D2-typ_fold_subgr"/>
</dbReference>
<dbReference type="PIRSF" id="PIRSF000676">
    <property type="entry name" value="Homoser_kin"/>
    <property type="match status" value="1"/>
</dbReference>
<evidence type="ECO:0000256" key="12">
    <source>
        <dbReference type="ARBA" id="ARBA00049954"/>
    </source>
</evidence>
<dbReference type="Gene3D" id="3.30.70.890">
    <property type="entry name" value="GHMP kinase, C-terminal domain"/>
    <property type="match status" value="1"/>
</dbReference>
<evidence type="ECO:0000259" key="15">
    <source>
        <dbReference type="Pfam" id="PF08544"/>
    </source>
</evidence>
<dbReference type="UniPathway" id="UPA00050">
    <property type="reaction ID" value="UER00064"/>
</dbReference>
<evidence type="ECO:0000256" key="1">
    <source>
        <dbReference type="ARBA" id="ARBA00005015"/>
    </source>
</evidence>
<evidence type="ECO:0000313" key="17">
    <source>
        <dbReference type="Proteomes" id="UP000029518"/>
    </source>
</evidence>
<feature type="domain" description="GHMP kinase N-terminal" evidence="14">
    <location>
        <begin position="61"/>
        <end position="143"/>
    </location>
</feature>
<dbReference type="Pfam" id="PF00288">
    <property type="entry name" value="GHMP_kinases_N"/>
    <property type="match status" value="1"/>
</dbReference>
<evidence type="ECO:0000256" key="6">
    <source>
        <dbReference type="ARBA" id="ARBA00022679"/>
    </source>
</evidence>
<comment type="catalytic activity">
    <reaction evidence="11 13">
        <text>L-homoserine + ATP = O-phospho-L-homoserine + ADP + H(+)</text>
        <dbReference type="Rhea" id="RHEA:13985"/>
        <dbReference type="ChEBI" id="CHEBI:15378"/>
        <dbReference type="ChEBI" id="CHEBI:30616"/>
        <dbReference type="ChEBI" id="CHEBI:57476"/>
        <dbReference type="ChEBI" id="CHEBI:57590"/>
        <dbReference type="ChEBI" id="CHEBI:456216"/>
        <dbReference type="EC" id="2.7.1.39"/>
    </reaction>
</comment>
<dbReference type="SUPFAM" id="SSF55060">
    <property type="entry name" value="GHMP Kinase, C-terminal domain"/>
    <property type="match status" value="1"/>
</dbReference>
<keyword evidence="9 13" id="KW-0418">Kinase</keyword>
<evidence type="ECO:0000256" key="11">
    <source>
        <dbReference type="ARBA" id="ARBA00049375"/>
    </source>
</evidence>
<comment type="subcellular location">
    <subcellularLocation>
        <location evidence="13">Cytoplasm</location>
    </subcellularLocation>
</comment>
<dbReference type="Gene3D" id="3.30.230.10">
    <property type="match status" value="1"/>
</dbReference>
<keyword evidence="8 13" id="KW-0547">Nucleotide-binding</keyword>
<dbReference type="HAMAP" id="MF_00384">
    <property type="entry name" value="Homoser_kinase"/>
    <property type="match status" value="1"/>
</dbReference>
<evidence type="ECO:0000256" key="5">
    <source>
        <dbReference type="ARBA" id="ARBA00022605"/>
    </source>
</evidence>
<dbReference type="KEGG" id="pbd:PBOR_28460"/>
<dbReference type="PROSITE" id="PS00627">
    <property type="entry name" value="GHMP_KINASES_ATP"/>
    <property type="match status" value="1"/>
</dbReference>
<dbReference type="InterPro" id="IPR006203">
    <property type="entry name" value="GHMP_knse_ATP-bd_CS"/>
</dbReference>
<keyword evidence="10 13" id="KW-0067">ATP-binding</keyword>
<dbReference type="GO" id="GO:0005737">
    <property type="term" value="C:cytoplasm"/>
    <property type="evidence" value="ECO:0007669"/>
    <property type="project" value="UniProtKB-SubCell"/>
</dbReference>
<comment type="pathway">
    <text evidence="1 13">Amino-acid biosynthesis; L-threonine biosynthesis; L-threonine from L-aspartate: step 4/5.</text>
</comment>
<evidence type="ECO:0000256" key="10">
    <source>
        <dbReference type="ARBA" id="ARBA00022840"/>
    </source>
</evidence>
<evidence type="ECO:0000256" key="9">
    <source>
        <dbReference type="ARBA" id="ARBA00022777"/>
    </source>
</evidence>
<dbReference type="InterPro" id="IPR000870">
    <property type="entry name" value="Homoserine_kinase"/>
</dbReference>
<dbReference type="InterPro" id="IPR036554">
    <property type="entry name" value="GHMP_kinase_C_sf"/>
</dbReference>
<feature type="domain" description="GHMP kinase C-terminal" evidence="15">
    <location>
        <begin position="206"/>
        <end position="280"/>
    </location>
</feature>
<gene>
    <name evidence="13" type="primary">thrB</name>
    <name evidence="16" type="ORF">PBOR_28460</name>
</gene>
<dbReference type="PANTHER" id="PTHR20861:SF1">
    <property type="entry name" value="HOMOSERINE KINASE"/>
    <property type="match status" value="1"/>
</dbReference>
<dbReference type="InterPro" id="IPR020568">
    <property type="entry name" value="Ribosomal_Su5_D2-typ_SF"/>
</dbReference>
<name>A0A089LHX6_PAEBO</name>
<evidence type="ECO:0000256" key="13">
    <source>
        <dbReference type="HAMAP-Rule" id="MF_00384"/>
    </source>
</evidence>
<keyword evidence="6 13" id="KW-0808">Transferase</keyword>
<evidence type="ECO:0000256" key="3">
    <source>
        <dbReference type="ARBA" id="ARBA00012078"/>
    </source>
</evidence>
<dbReference type="GO" id="GO:0004413">
    <property type="term" value="F:homoserine kinase activity"/>
    <property type="evidence" value="ECO:0007669"/>
    <property type="project" value="UniProtKB-UniRule"/>
</dbReference>
<dbReference type="InterPro" id="IPR006204">
    <property type="entry name" value="GHMP_kinase_N_dom"/>
</dbReference>
<organism evidence="16 17">
    <name type="scientific">Paenibacillus borealis</name>
    <dbReference type="NCBI Taxonomy" id="160799"/>
    <lineage>
        <taxon>Bacteria</taxon>
        <taxon>Bacillati</taxon>
        <taxon>Bacillota</taxon>
        <taxon>Bacilli</taxon>
        <taxon>Bacillales</taxon>
        <taxon>Paenibacillaceae</taxon>
        <taxon>Paenibacillus</taxon>
    </lineage>
</organism>
<dbReference type="RefSeq" id="WP_042217036.1">
    <property type="nucleotide sequence ID" value="NZ_CP009285.1"/>
</dbReference>
<dbReference type="EMBL" id="CP009285">
    <property type="protein sequence ID" value="AIQ60437.1"/>
    <property type="molecule type" value="Genomic_DNA"/>
</dbReference>
<dbReference type="Proteomes" id="UP000029518">
    <property type="component" value="Chromosome"/>
</dbReference>
<evidence type="ECO:0000256" key="2">
    <source>
        <dbReference type="ARBA" id="ARBA00007370"/>
    </source>
</evidence>
<dbReference type="Pfam" id="PF08544">
    <property type="entry name" value="GHMP_kinases_C"/>
    <property type="match status" value="1"/>
</dbReference>
<dbReference type="EC" id="2.7.1.39" evidence="3 13"/>
<feature type="binding site" evidence="13">
    <location>
        <begin position="90"/>
        <end position="100"/>
    </location>
    <ligand>
        <name>ATP</name>
        <dbReference type="ChEBI" id="CHEBI:30616"/>
    </ligand>
</feature>
<comment type="similarity">
    <text evidence="2 13">Belongs to the GHMP kinase family. Homoserine kinase subfamily.</text>
</comment>
<evidence type="ECO:0000259" key="14">
    <source>
        <dbReference type="Pfam" id="PF00288"/>
    </source>
</evidence>
<proteinExistence type="inferred from homology"/>
<dbReference type="NCBIfam" id="NF002288">
    <property type="entry name" value="PRK01212.1-4"/>
    <property type="match status" value="1"/>
</dbReference>
<protein>
    <recommendedName>
        <fullName evidence="4 13">Homoserine kinase</fullName>
        <shortName evidence="13">HK</shortName>
        <shortName evidence="13">HSK</shortName>
        <ecNumber evidence="3 13">2.7.1.39</ecNumber>
    </recommendedName>
</protein>
<dbReference type="GO" id="GO:0009088">
    <property type="term" value="P:threonine biosynthetic process"/>
    <property type="evidence" value="ECO:0007669"/>
    <property type="project" value="UniProtKB-UniRule"/>
</dbReference>
<dbReference type="PANTHER" id="PTHR20861">
    <property type="entry name" value="HOMOSERINE/4-DIPHOSPHOCYTIDYL-2-C-METHYL-D-ERYTHRITOL KINASE"/>
    <property type="match status" value="1"/>
</dbReference>
<keyword evidence="13" id="KW-0963">Cytoplasm</keyword>
<dbReference type="AlphaFoldDB" id="A0A089LHX6"/>
<dbReference type="GO" id="GO:0005524">
    <property type="term" value="F:ATP binding"/>
    <property type="evidence" value="ECO:0007669"/>
    <property type="project" value="UniProtKB-UniRule"/>
</dbReference>
<keyword evidence="5 13" id="KW-0028">Amino-acid biosynthesis</keyword>